<dbReference type="InterPro" id="IPR026960">
    <property type="entry name" value="RVT-Znf"/>
</dbReference>
<gene>
    <name evidence="2" type="ORF">QJS10_CPA16g00623</name>
</gene>
<dbReference type="InterPro" id="IPR043502">
    <property type="entry name" value="DNA/RNA_pol_sf"/>
</dbReference>
<dbReference type="SUPFAM" id="SSF56219">
    <property type="entry name" value="DNase I-like"/>
    <property type="match status" value="1"/>
</dbReference>
<dbReference type="Gene3D" id="3.60.10.10">
    <property type="entry name" value="Endonuclease/exonuclease/phosphatase"/>
    <property type="match status" value="1"/>
</dbReference>
<dbReference type="PANTHER" id="PTHR33116">
    <property type="entry name" value="REVERSE TRANSCRIPTASE ZINC-BINDING DOMAIN-CONTAINING PROTEIN-RELATED-RELATED"/>
    <property type="match status" value="1"/>
</dbReference>
<comment type="caution">
    <text evidence="2">The sequence shown here is derived from an EMBL/GenBank/DDBJ whole genome shotgun (WGS) entry which is preliminary data.</text>
</comment>
<evidence type="ECO:0000313" key="3">
    <source>
        <dbReference type="Proteomes" id="UP001180020"/>
    </source>
</evidence>
<reference evidence="2" key="1">
    <citation type="journal article" date="2023" name="Nat. Commun.">
        <title>Diploid and tetraploid genomes of Acorus and the evolution of monocots.</title>
        <authorList>
            <person name="Ma L."/>
            <person name="Liu K.W."/>
            <person name="Li Z."/>
            <person name="Hsiao Y.Y."/>
            <person name="Qi Y."/>
            <person name="Fu T."/>
            <person name="Tang G.D."/>
            <person name="Zhang D."/>
            <person name="Sun W.H."/>
            <person name="Liu D.K."/>
            <person name="Li Y."/>
            <person name="Chen G.Z."/>
            <person name="Liu X.D."/>
            <person name="Liao X.Y."/>
            <person name="Jiang Y.T."/>
            <person name="Yu X."/>
            <person name="Hao Y."/>
            <person name="Huang J."/>
            <person name="Zhao X.W."/>
            <person name="Ke S."/>
            <person name="Chen Y.Y."/>
            <person name="Wu W.L."/>
            <person name="Hsu J.L."/>
            <person name="Lin Y.F."/>
            <person name="Huang M.D."/>
            <person name="Li C.Y."/>
            <person name="Huang L."/>
            <person name="Wang Z.W."/>
            <person name="Zhao X."/>
            <person name="Zhong W.Y."/>
            <person name="Peng D.H."/>
            <person name="Ahmad S."/>
            <person name="Lan S."/>
            <person name="Zhang J.S."/>
            <person name="Tsai W.C."/>
            <person name="Van de Peer Y."/>
            <person name="Liu Z.J."/>
        </authorList>
    </citation>
    <scope>NUCLEOTIDE SEQUENCE</scope>
    <source>
        <strain evidence="2">CP</strain>
    </source>
</reference>
<dbReference type="InterPro" id="IPR036691">
    <property type="entry name" value="Endo/exonu/phosph_ase_sf"/>
</dbReference>
<name>A0AAV9D303_ACOCL</name>
<keyword evidence="3" id="KW-1185">Reference proteome</keyword>
<dbReference type="EMBL" id="JAUJYO010000016">
    <property type="protein sequence ID" value="KAK1294503.1"/>
    <property type="molecule type" value="Genomic_DNA"/>
</dbReference>
<feature type="domain" description="Reverse transcriptase" evidence="1">
    <location>
        <begin position="482"/>
        <end position="760"/>
    </location>
</feature>
<dbReference type="InterPro" id="IPR000477">
    <property type="entry name" value="RT_dom"/>
</dbReference>
<dbReference type="Pfam" id="PF00078">
    <property type="entry name" value="RVT_1"/>
    <property type="match status" value="1"/>
</dbReference>
<dbReference type="Proteomes" id="UP001180020">
    <property type="component" value="Unassembled WGS sequence"/>
</dbReference>
<evidence type="ECO:0000259" key="1">
    <source>
        <dbReference type="PROSITE" id="PS50878"/>
    </source>
</evidence>
<protein>
    <recommendedName>
        <fullName evidence="1">Reverse transcriptase domain-containing protein</fullName>
    </recommendedName>
</protein>
<dbReference type="CDD" id="cd01650">
    <property type="entry name" value="RT_nLTR_like"/>
    <property type="match status" value="1"/>
</dbReference>
<dbReference type="PROSITE" id="PS50878">
    <property type="entry name" value="RT_POL"/>
    <property type="match status" value="1"/>
</dbReference>
<sequence length="1218" mass="139280">MSNILCWNIRGLNDHKKWGAIREHVVGQRASICCIQETKMQEVSAADVRALSGGVMSEFVFKPSRGASGGILICWDSRVRVMEETREGEFSVSVLFMDRVTSWRWICSVVYGPNDDAIRPRLWGELSAVKEDWNLPWCVLGDFNVTRFVEDRNRLGCVTPAMGSFSNWIAQESLIDLPLLNQSFTWSSLREVPALAKLDRVLVDHDWEEAHPACDLRGLPRVFSDHSPLLLSGGNRVRCAPMFRFENWWLMSPGFRTMVESSWAAPAGVLTGARKVVFKLKRLKLHLKSWNRRELSIRRERKVQMAEQISVFERWEEAGLISEEDRIEWASLKMEWSLICSMEEAAWRQRSREIWLKEGDGNSKFFHAAANGRRRINKIVQLKVDGRTVDRRQEIEARLVEHFSSAFKRRRGWCPVWIDEELGRIPNDLLQPLESDFNEEEVKAAVFGAEADKAPGPDGFGLRFFQEFWGVVKEDLMEMFHHFFISSKGIGGMNATFFVLIPKREGAVEIGDFRPISLVNGCYKMVSKVLANRLKKVIRFLVDENQSAFIPGRLLQDGYMTVQECISATHREKKKGVVIKLDFAKAYDNVNWDFLFHLLSCHGFEPNWIRMVRACVTTAKASVLVNGEPHGFFGINKGLRQGDPLSPLLFVIVANVFSRMMRRAVESGWVKGLACRDGGSVVSHVQYADDTIVLSEASVDAVRGVKFVCRCFELVSGLQVNFLKSSLAGIHVEDSVLSRLARILSCEIKQFPMVHLGLPLHVSRLRKSDWEPLVGRFERRLEGWKSSFLSMGGRLTLIQAVLSNLPIYYLSVFKIPKGVLSRLEGIRRRFLWSGAKEVRRKIPLVKWDVVCASKKKGGAGVLNLEVMNRALLMKWLWRWINYPDLLWCKIVRESYGCGALSRSRFPRVTRKTSWIWKGILAGMEQFSLGLSWSLGAGEDIRFWHDIWIGDIPLKDRFPTIYHISRLKQGAASLFWRSGVESEHWVVKVVRGMLASEREEYEELLEVLQLSRVVPGNSDDVVWKVASGSGFTVKSGYDWLRKDQPVLAVTAAKQREVWGCKAPPKVKIFLWILYQKKILTRCRLARWVSGLEVLCALCGEEEESADHLFTSCRLVRWAWERMKVASGMDVDFGDLEGMWAAGKRMKRVGDRSVKAKVSQLLVPALVWAVWICRNHVIFRGQRPYGENIWELTKGLIRDWGNVRVGARGICFQDDRLVVL</sequence>
<organism evidence="2 3">
    <name type="scientific">Acorus calamus</name>
    <name type="common">Sweet flag</name>
    <dbReference type="NCBI Taxonomy" id="4465"/>
    <lineage>
        <taxon>Eukaryota</taxon>
        <taxon>Viridiplantae</taxon>
        <taxon>Streptophyta</taxon>
        <taxon>Embryophyta</taxon>
        <taxon>Tracheophyta</taxon>
        <taxon>Spermatophyta</taxon>
        <taxon>Magnoliopsida</taxon>
        <taxon>Liliopsida</taxon>
        <taxon>Acoraceae</taxon>
        <taxon>Acorus</taxon>
    </lineage>
</organism>
<dbReference type="Pfam" id="PF03372">
    <property type="entry name" value="Exo_endo_phos"/>
    <property type="match status" value="1"/>
</dbReference>
<reference evidence="2" key="2">
    <citation type="submission" date="2023-06" db="EMBL/GenBank/DDBJ databases">
        <authorList>
            <person name="Ma L."/>
            <person name="Liu K.-W."/>
            <person name="Li Z."/>
            <person name="Hsiao Y.-Y."/>
            <person name="Qi Y."/>
            <person name="Fu T."/>
            <person name="Tang G."/>
            <person name="Zhang D."/>
            <person name="Sun W.-H."/>
            <person name="Liu D.-K."/>
            <person name="Li Y."/>
            <person name="Chen G.-Z."/>
            <person name="Liu X.-D."/>
            <person name="Liao X.-Y."/>
            <person name="Jiang Y.-T."/>
            <person name="Yu X."/>
            <person name="Hao Y."/>
            <person name="Huang J."/>
            <person name="Zhao X.-W."/>
            <person name="Ke S."/>
            <person name="Chen Y.-Y."/>
            <person name="Wu W.-L."/>
            <person name="Hsu J.-L."/>
            <person name="Lin Y.-F."/>
            <person name="Huang M.-D."/>
            <person name="Li C.-Y."/>
            <person name="Huang L."/>
            <person name="Wang Z.-W."/>
            <person name="Zhao X."/>
            <person name="Zhong W.-Y."/>
            <person name="Peng D.-H."/>
            <person name="Ahmad S."/>
            <person name="Lan S."/>
            <person name="Zhang J.-S."/>
            <person name="Tsai W.-C."/>
            <person name="Van De Peer Y."/>
            <person name="Liu Z.-J."/>
        </authorList>
    </citation>
    <scope>NUCLEOTIDE SEQUENCE</scope>
    <source>
        <strain evidence="2">CP</strain>
        <tissue evidence="2">Leaves</tissue>
    </source>
</reference>
<evidence type="ECO:0000313" key="2">
    <source>
        <dbReference type="EMBL" id="KAK1294503.1"/>
    </source>
</evidence>
<dbReference type="Pfam" id="PF13966">
    <property type="entry name" value="zf-RVT"/>
    <property type="match status" value="1"/>
</dbReference>
<dbReference type="SUPFAM" id="SSF56672">
    <property type="entry name" value="DNA/RNA polymerases"/>
    <property type="match status" value="1"/>
</dbReference>
<dbReference type="PANTHER" id="PTHR33116:SF78">
    <property type="entry name" value="OS12G0587133 PROTEIN"/>
    <property type="match status" value="1"/>
</dbReference>
<proteinExistence type="predicted"/>
<dbReference type="InterPro" id="IPR005135">
    <property type="entry name" value="Endo/exonuclease/phosphatase"/>
</dbReference>
<accession>A0AAV9D303</accession>
<dbReference type="AlphaFoldDB" id="A0AAV9D303"/>
<dbReference type="GO" id="GO:0003824">
    <property type="term" value="F:catalytic activity"/>
    <property type="evidence" value="ECO:0007669"/>
    <property type="project" value="InterPro"/>
</dbReference>